<dbReference type="Pfam" id="PF04573">
    <property type="entry name" value="SPC22"/>
    <property type="match status" value="1"/>
</dbReference>
<evidence type="ECO:0000313" key="11">
    <source>
        <dbReference type="EMBL" id="QSL64914.1"/>
    </source>
</evidence>
<name>A0A899FX91_9ASCO</name>
<protein>
    <recommendedName>
        <fullName evidence="9">Signal peptidase subunit 3</fullName>
    </recommendedName>
</protein>
<dbReference type="InterPro" id="IPR007653">
    <property type="entry name" value="SPC3"/>
</dbReference>
<accession>A0A899FX91</accession>
<evidence type="ECO:0000256" key="3">
    <source>
        <dbReference type="ARBA" id="ARBA00022692"/>
    </source>
</evidence>
<comment type="subcellular location">
    <subcellularLocation>
        <location evidence="1">Endoplasmic reticulum membrane</location>
        <topology evidence="1">Single-pass type II membrane protein</topology>
    </subcellularLocation>
</comment>
<dbReference type="GO" id="GO:0006465">
    <property type="term" value="P:signal peptide processing"/>
    <property type="evidence" value="ECO:0007669"/>
    <property type="project" value="UniProtKB-UniRule"/>
</dbReference>
<dbReference type="PANTHER" id="PTHR12804:SF0">
    <property type="entry name" value="SIGNAL PEPTIDASE COMPLEX SUBUNIT 3"/>
    <property type="match status" value="1"/>
</dbReference>
<keyword evidence="5" id="KW-0735">Signal-anchor</keyword>
<comment type="function">
    <text evidence="8">Essential component of the signal peptidase complex (SPC) which catalyzes the cleavage of N-terminal signal sequences from nascent proteins as they are translocated into the lumen of the endoplasmic reticulum. Essential for the SPC catalytic activity, possibly by stabilizing and positioning the active center of the complex close to the lumenal surface. Essential for viability.</text>
</comment>
<organism evidence="11 12">
    <name type="scientific">Pneumocystis wakefieldiae</name>
    <dbReference type="NCBI Taxonomy" id="38082"/>
    <lineage>
        <taxon>Eukaryota</taxon>
        <taxon>Fungi</taxon>
        <taxon>Dikarya</taxon>
        <taxon>Ascomycota</taxon>
        <taxon>Taphrinomycotina</taxon>
        <taxon>Pneumocystomycetes</taxon>
        <taxon>Pneumocystaceae</taxon>
        <taxon>Pneumocystis</taxon>
    </lineage>
</organism>
<evidence type="ECO:0000256" key="8">
    <source>
        <dbReference type="ARBA" id="ARBA00045670"/>
    </source>
</evidence>
<evidence type="ECO:0000256" key="5">
    <source>
        <dbReference type="ARBA" id="ARBA00022968"/>
    </source>
</evidence>
<evidence type="ECO:0000256" key="6">
    <source>
        <dbReference type="ARBA" id="ARBA00022989"/>
    </source>
</evidence>
<evidence type="ECO:0000256" key="10">
    <source>
        <dbReference type="SAM" id="Phobius"/>
    </source>
</evidence>
<gene>
    <name evidence="11" type="ORF">MERGE_002218</name>
</gene>
<keyword evidence="4 9" id="KW-0256">Endoplasmic reticulum</keyword>
<comment type="similarity">
    <text evidence="2 9">Belongs to the SPCS3 family.</text>
</comment>
<proteinExistence type="inferred from homology"/>
<keyword evidence="12" id="KW-1185">Reference proteome</keyword>
<evidence type="ECO:0000313" key="12">
    <source>
        <dbReference type="Proteomes" id="UP000663699"/>
    </source>
</evidence>
<dbReference type="AlphaFoldDB" id="A0A899FX91"/>
<keyword evidence="6 10" id="KW-1133">Transmembrane helix</keyword>
<keyword evidence="3 10" id="KW-0812">Transmembrane</keyword>
<evidence type="ECO:0000256" key="9">
    <source>
        <dbReference type="PIRNR" id="PIRNR016089"/>
    </source>
</evidence>
<evidence type="ECO:0000256" key="2">
    <source>
        <dbReference type="ARBA" id="ARBA00009289"/>
    </source>
</evidence>
<evidence type="ECO:0000256" key="1">
    <source>
        <dbReference type="ARBA" id="ARBA00004648"/>
    </source>
</evidence>
<dbReference type="PANTHER" id="PTHR12804">
    <property type="entry name" value="MICROSOMAL SIGNAL PEPTIDASE 23 KD SUBUNIT SPC22/23"/>
    <property type="match status" value="1"/>
</dbReference>
<evidence type="ECO:0000256" key="4">
    <source>
        <dbReference type="ARBA" id="ARBA00022824"/>
    </source>
</evidence>
<dbReference type="PIRSF" id="PIRSF016089">
    <property type="entry name" value="SPC22"/>
    <property type="match status" value="1"/>
</dbReference>
<feature type="transmembrane region" description="Helical" evidence="10">
    <location>
        <begin position="12"/>
        <end position="32"/>
    </location>
</feature>
<keyword evidence="7 9" id="KW-0472">Membrane</keyword>
<dbReference type="EMBL" id="CP054535">
    <property type="protein sequence ID" value="QSL64914.1"/>
    <property type="molecule type" value="Genomic_DNA"/>
</dbReference>
<reference evidence="11" key="1">
    <citation type="submission" date="2020-06" db="EMBL/GenBank/DDBJ databases">
        <title>Genomes of multiple members of Pneumocystis genus reveal paths to human pathogen Pneumocystis jirovecii.</title>
        <authorList>
            <person name="Cisse O.H."/>
            <person name="Ma L."/>
            <person name="Dekker J."/>
            <person name="Khil P."/>
            <person name="Jo J."/>
            <person name="Brenchley J."/>
            <person name="Blair R."/>
            <person name="Pahar B."/>
            <person name="Chabe M."/>
            <person name="Van Rompay K.A."/>
            <person name="Keesler R."/>
            <person name="Sukura A."/>
            <person name="Hirsch V."/>
            <person name="Kutty G."/>
            <person name="Liu Y."/>
            <person name="Peng L."/>
            <person name="Chen J."/>
            <person name="Song J."/>
            <person name="Weissenbacher-Lang C."/>
            <person name="Xu J."/>
            <person name="Upham N.S."/>
            <person name="Stajich J.E."/>
            <person name="Cuomo C.A."/>
            <person name="Cushion M.T."/>
            <person name="Kovacs J.A."/>
        </authorList>
    </citation>
    <scope>NUCLEOTIDE SEQUENCE</scope>
    <source>
        <strain evidence="11">2A</strain>
    </source>
</reference>
<dbReference type="GO" id="GO:0005787">
    <property type="term" value="C:signal peptidase complex"/>
    <property type="evidence" value="ECO:0007669"/>
    <property type="project" value="UniProtKB-UniRule"/>
</dbReference>
<evidence type="ECO:0000256" key="7">
    <source>
        <dbReference type="ARBA" id="ARBA00023136"/>
    </source>
</evidence>
<sequence length="168" mass="19610">MYSSVQRLNTLSSLWINALFFLCLWITVSTYFDKKYAASSVNLISAQRKTARISYSFRNIIQEYAFVRFELDTDITPLFHWNTKQVLIYVVASYPYNEVILWTRTVRHKKDAVIHVRNQQNVYSFNDIEGSFVNKNLTLSMYYNIMPHVGILKWGNGSPSGRLPFSVS</sequence>
<dbReference type="OrthoDB" id="10261524at2759"/>
<dbReference type="GO" id="GO:0045047">
    <property type="term" value="P:protein targeting to ER"/>
    <property type="evidence" value="ECO:0007669"/>
    <property type="project" value="TreeGrafter"/>
</dbReference>
<dbReference type="Proteomes" id="UP000663699">
    <property type="component" value="Chromosome 4"/>
</dbReference>